<evidence type="ECO:0000313" key="3">
    <source>
        <dbReference type="Proteomes" id="UP000799440"/>
    </source>
</evidence>
<dbReference type="AlphaFoldDB" id="A0A6A6V542"/>
<dbReference type="Proteomes" id="UP000799440">
    <property type="component" value="Unassembled WGS sequence"/>
</dbReference>
<evidence type="ECO:0000313" key="2">
    <source>
        <dbReference type="EMBL" id="KAF2744640.1"/>
    </source>
</evidence>
<evidence type="ECO:0000256" key="1">
    <source>
        <dbReference type="SAM" id="MobiDB-lite"/>
    </source>
</evidence>
<sequence length="278" mass="31550">MSAPNPLSATPAPPQRPAMPDNTTAIADFNSLPDNRPPFRDAPSVIIGHLSLPDHKQPEPDWVVFLAHYMRTHRETGNGYQSVADLQYLFLLISRVLLPNAIVENRQLLLEVFTVYPGLQGYNRLRYDAFDNSPRGKDDVDSIHVVVAPSGGDHRNLPFDYPVQEKVQQPLALDKRFHIPPRSIFASTTTPNGTDFVAWLIDSPLPLVNGAELGQMAHQKSQLDIYMTLPEVELRALNLLQLVRRTTRLLQMWFWLTGNNVRLQQHKSNQWTTFGEEM</sequence>
<dbReference type="OrthoDB" id="3780599at2759"/>
<gene>
    <name evidence="2" type="ORF">M011DRAFT_470239</name>
</gene>
<accession>A0A6A6V542</accession>
<reference evidence="2" key="1">
    <citation type="journal article" date="2020" name="Stud. Mycol.">
        <title>101 Dothideomycetes genomes: a test case for predicting lifestyles and emergence of pathogens.</title>
        <authorList>
            <person name="Haridas S."/>
            <person name="Albert R."/>
            <person name="Binder M."/>
            <person name="Bloem J."/>
            <person name="Labutti K."/>
            <person name="Salamov A."/>
            <person name="Andreopoulos B."/>
            <person name="Baker S."/>
            <person name="Barry K."/>
            <person name="Bills G."/>
            <person name="Bluhm B."/>
            <person name="Cannon C."/>
            <person name="Castanera R."/>
            <person name="Culley D."/>
            <person name="Daum C."/>
            <person name="Ezra D."/>
            <person name="Gonzalez J."/>
            <person name="Henrissat B."/>
            <person name="Kuo A."/>
            <person name="Liang C."/>
            <person name="Lipzen A."/>
            <person name="Lutzoni F."/>
            <person name="Magnuson J."/>
            <person name="Mondo S."/>
            <person name="Nolan M."/>
            <person name="Ohm R."/>
            <person name="Pangilinan J."/>
            <person name="Park H.-J."/>
            <person name="Ramirez L."/>
            <person name="Alfaro M."/>
            <person name="Sun H."/>
            <person name="Tritt A."/>
            <person name="Yoshinaga Y."/>
            <person name="Zwiers L.-H."/>
            <person name="Turgeon B."/>
            <person name="Goodwin S."/>
            <person name="Spatafora J."/>
            <person name="Crous P."/>
            <person name="Grigoriev I."/>
        </authorList>
    </citation>
    <scope>NUCLEOTIDE SEQUENCE</scope>
    <source>
        <strain evidence="2">CBS 119925</strain>
    </source>
</reference>
<dbReference type="EMBL" id="MU006587">
    <property type="protein sequence ID" value="KAF2744640.1"/>
    <property type="molecule type" value="Genomic_DNA"/>
</dbReference>
<protein>
    <submittedName>
        <fullName evidence="2">Uncharacterized protein</fullName>
    </submittedName>
</protein>
<keyword evidence="3" id="KW-1185">Reference proteome</keyword>
<name>A0A6A6V542_9PLEO</name>
<proteinExistence type="predicted"/>
<organism evidence="2 3">
    <name type="scientific">Sporormia fimetaria CBS 119925</name>
    <dbReference type="NCBI Taxonomy" id="1340428"/>
    <lineage>
        <taxon>Eukaryota</taxon>
        <taxon>Fungi</taxon>
        <taxon>Dikarya</taxon>
        <taxon>Ascomycota</taxon>
        <taxon>Pezizomycotina</taxon>
        <taxon>Dothideomycetes</taxon>
        <taxon>Pleosporomycetidae</taxon>
        <taxon>Pleosporales</taxon>
        <taxon>Sporormiaceae</taxon>
        <taxon>Sporormia</taxon>
    </lineage>
</organism>
<feature type="region of interest" description="Disordered" evidence="1">
    <location>
        <begin position="1"/>
        <end position="33"/>
    </location>
</feature>